<dbReference type="SUPFAM" id="SSF46894">
    <property type="entry name" value="C-terminal effector domain of the bipartite response regulators"/>
    <property type="match status" value="1"/>
</dbReference>
<dbReference type="SMART" id="SM00421">
    <property type="entry name" value="HTH_LUXR"/>
    <property type="match status" value="1"/>
</dbReference>
<dbReference type="PANTHER" id="PTHR44688:SF16">
    <property type="entry name" value="DNA-BINDING TRANSCRIPTIONAL ACTIVATOR DEVR_DOSR"/>
    <property type="match status" value="1"/>
</dbReference>
<protein>
    <recommendedName>
        <fullName evidence="4">HTH luxR-type domain-containing protein</fullName>
    </recommendedName>
</protein>
<dbReference type="PRINTS" id="PR00038">
    <property type="entry name" value="HTHLUXR"/>
</dbReference>
<dbReference type="GO" id="GO:0003677">
    <property type="term" value="F:DNA binding"/>
    <property type="evidence" value="ECO:0007669"/>
    <property type="project" value="UniProtKB-KW"/>
</dbReference>
<dbReference type="Proteomes" id="UP000287171">
    <property type="component" value="Unassembled WGS sequence"/>
</dbReference>
<dbReference type="PANTHER" id="PTHR44688">
    <property type="entry name" value="DNA-BINDING TRANSCRIPTIONAL ACTIVATOR DEVR_DOSR"/>
    <property type="match status" value="1"/>
</dbReference>
<name>A0A402BDL2_9CHLR</name>
<dbReference type="InterPro" id="IPR000792">
    <property type="entry name" value="Tscrpt_reg_LuxR_C"/>
</dbReference>
<dbReference type="Gene3D" id="1.25.40.10">
    <property type="entry name" value="Tetratricopeptide repeat domain"/>
    <property type="match status" value="1"/>
</dbReference>
<dbReference type="InterPro" id="IPR036388">
    <property type="entry name" value="WH-like_DNA-bd_sf"/>
</dbReference>
<feature type="domain" description="HTH luxR-type" evidence="4">
    <location>
        <begin position="483"/>
        <end position="548"/>
    </location>
</feature>
<dbReference type="Gene3D" id="1.10.10.10">
    <property type="entry name" value="Winged helix-like DNA-binding domain superfamily/Winged helix DNA-binding domain"/>
    <property type="match status" value="1"/>
</dbReference>
<dbReference type="EMBL" id="BIFT01000002">
    <property type="protein sequence ID" value="GCE29493.1"/>
    <property type="molecule type" value="Genomic_DNA"/>
</dbReference>
<dbReference type="RefSeq" id="WP_126629745.1">
    <property type="nucleotide sequence ID" value="NZ_BIFT01000002.1"/>
</dbReference>
<dbReference type="Pfam" id="PF00196">
    <property type="entry name" value="GerE"/>
    <property type="match status" value="1"/>
</dbReference>
<dbReference type="InterPro" id="IPR016032">
    <property type="entry name" value="Sig_transdc_resp-reg_C-effctor"/>
</dbReference>
<comment type="caution">
    <text evidence="5">The sequence shown here is derived from an EMBL/GenBank/DDBJ whole genome shotgun (WGS) entry which is preliminary data.</text>
</comment>
<proteinExistence type="predicted"/>
<dbReference type="OrthoDB" id="143220at2"/>
<dbReference type="GO" id="GO:0006355">
    <property type="term" value="P:regulation of DNA-templated transcription"/>
    <property type="evidence" value="ECO:0007669"/>
    <property type="project" value="InterPro"/>
</dbReference>
<dbReference type="Pfam" id="PF17874">
    <property type="entry name" value="TPR_MalT"/>
    <property type="match status" value="1"/>
</dbReference>
<dbReference type="AlphaFoldDB" id="A0A402BDL2"/>
<keyword evidence="3" id="KW-0804">Transcription</keyword>
<dbReference type="PROSITE" id="PS50043">
    <property type="entry name" value="HTH_LUXR_2"/>
    <property type="match status" value="1"/>
</dbReference>
<dbReference type="CDD" id="cd06170">
    <property type="entry name" value="LuxR_C_like"/>
    <property type="match status" value="1"/>
</dbReference>
<keyword evidence="2" id="KW-0238">DNA-binding</keyword>
<evidence type="ECO:0000313" key="5">
    <source>
        <dbReference type="EMBL" id="GCE29493.1"/>
    </source>
</evidence>
<keyword evidence="1" id="KW-0805">Transcription regulation</keyword>
<evidence type="ECO:0000256" key="1">
    <source>
        <dbReference type="ARBA" id="ARBA00023015"/>
    </source>
</evidence>
<evidence type="ECO:0000313" key="6">
    <source>
        <dbReference type="Proteomes" id="UP000287171"/>
    </source>
</evidence>
<accession>A0A402BDL2</accession>
<organism evidence="5 6">
    <name type="scientific">Dictyobacter alpinus</name>
    <dbReference type="NCBI Taxonomy" id="2014873"/>
    <lineage>
        <taxon>Bacteria</taxon>
        <taxon>Bacillati</taxon>
        <taxon>Chloroflexota</taxon>
        <taxon>Ktedonobacteria</taxon>
        <taxon>Ktedonobacterales</taxon>
        <taxon>Dictyobacteraceae</taxon>
        <taxon>Dictyobacter</taxon>
    </lineage>
</organism>
<dbReference type="InterPro" id="IPR011990">
    <property type="entry name" value="TPR-like_helical_dom_sf"/>
</dbReference>
<evidence type="ECO:0000259" key="4">
    <source>
        <dbReference type="PROSITE" id="PS50043"/>
    </source>
</evidence>
<evidence type="ECO:0000256" key="2">
    <source>
        <dbReference type="ARBA" id="ARBA00023125"/>
    </source>
</evidence>
<dbReference type="SUPFAM" id="SSF48452">
    <property type="entry name" value="TPR-like"/>
    <property type="match status" value="1"/>
</dbReference>
<gene>
    <name evidence="5" type="ORF">KDA_49770</name>
</gene>
<sequence length="550" mass="62044">MHHLLAAHHFPEAAQLLEHFCEQLMKSGKTATLLRWLQALPEEYIQSRPYLSLYYTGALVSTEQFDEAERHLRDAERAIEAVKQQETAISTTHRARQFSAQTQHLLDALAVTRASLAGFRGDVAQAIELSHQARSHFRKTDAYLESVLSVSLGMAYLRTGDLARAAEAFRAAEVMGDTAHHFHLSLASASTQAYLLMEQGHLHQAAEHYRQLLRLATEEGQQPAALSSAYLGLGELHYDWNELDLAEHSLRRGLHGAQHWEPMTTLVRGSLFLTRIYVAHGKTTEAFNDLHVLEKQIFHQHLPRFLPYLGAIRAVIFLAEEKMEQAARWAQESHLQVDDELNLLYEFPYLILAQVLARTGRPDDATLLLARLLTHAEAEGRMRSVIDILVCQASVFQSQGEDIHAQQALLRAVVLAAPEGWLRVFIDQGEPIRTLLCTIRAQHANDPSVFPQVSPFVNTLLTLIERERPDRFSPQPSAPHPKSTTSPVFLTTREREVLHLVALGLSNQHIAHELVVAVSTVKWHLKQISTKLAVHNRIQMIARARDIHLL</sequence>
<dbReference type="InterPro" id="IPR041617">
    <property type="entry name" value="TPR_MalT"/>
</dbReference>
<reference evidence="6" key="1">
    <citation type="submission" date="2018-12" db="EMBL/GenBank/DDBJ databases">
        <title>Tengunoibacter tsumagoiensis gen. nov., sp. nov., Dictyobacter kobayashii sp. nov., D. alpinus sp. nov., and D. joshuensis sp. nov. and description of Dictyobacteraceae fam. nov. within the order Ktedonobacterales isolated from Tengu-no-mugimeshi.</title>
        <authorList>
            <person name="Wang C.M."/>
            <person name="Zheng Y."/>
            <person name="Sakai Y."/>
            <person name="Toyoda A."/>
            <person name="Minakuchi Y."/>
            <person name="Abe K."/>
            <person name="Yokota A."/>
            <person name="Yabe S."/>
        </authorList>
    </citation>
    <scope>NUCLEOTIDE SEQUENCE [LARGE SCALE GENOMIC DNA]</scope>
    <source>
        <strain evidence="6">Uno16</strain>
    </source>
</reference>
<keyword evidence="6" id="KW-1185">Reference proteome</keyword>
<evidence type="ECO:0000256" key="3">
    <source>
        <dbReference type="ARBA" id="ARBA00023163"/>
    </source>
</evidence>